<evidence type="ECO:0000256" key="1">
    <source>
        <dbReference type="SAM" id="Phobius"/>
    </source>
</evidence>
<reference evidence="2" key="1">
    <citation type="submission" date="2014-11" db="EMBL/GenBank/DDBJ databases">
        <authorList>
            <person name="Amaro Gonzalez C."/>
        </authorList>
    </citation>
    <scope>NUCLEOTIDE SEQUENCE</scope>
</reference>
<dbReference type="AlphaFoldDB" id="A0A0E9SRD1"/>
<keyword evidence="1" id="KW-1133">Transmembrane helix</keyword>
<evidence type="ECO:0000313" key="2">
    <source>
        <dbReference type="EMBL" id="JAH43914.1"/>
    </source>
</evidence>
<protein>
    <submittedName>
        <fullName evidence="2">Uncharacterized protein</fullName>
    </submittedName>
</protein>
<feature type="transmembrane region" description="Helical" evidence="1">
    <location>
        <begin position="6"/>
        <end position="37"/>
    </location>
</feature>
<keyword evidence="1" id="KW-0812">Transmembrane</keyword>
<keyword evidence="1" id="KW-0472">Membrane</keyword>
<proteinExistence type="predicted"/>
<dbReference type="EMBL" id="GBXM01064663">
    <property type="protein sequence ID" value="JAH43914.1"/>
    <property type="molecule type" value="Transcribed_RNA"/>
</dbReference>
<name>A0A0E9SRD1_ANGAN</name>
<accession>A0A0E9SRD1</accession>
<reference evidence="2" key="2">
    <citation type="journal article" date="2015" name="Fish Shellfish Immunol.">
        <title>Early steps in the European eel (Anguilla anguilla)-Vibrio vulnificus interaction in the gills: Role of the RtxA13 toxin.</title>
        <authorList>
            <person name="Callol A."/>
            <person name="Pajuelo D."/>
            <person name="Ebbesson L."/>
            <person name="Teles M."/>
            <person name="MacKenzie S."/>
            <person name="Amaro C."/>
        </authorList>
    </citation>
    <scope>NUCLEOTIDE SEQUENCE</scope>
</reference>
<organism evidence="2">
    <name type="scientific">Anguilla anguilla</name>
    <name type="common">European freshwater eel</name>
    <name type="synonym">Muraena anguilla</name>
    <dbReference type="NCBI Taxonomy" id="7936"/>
    <lineage>
        <taxon>Eukaryota</taxon>
        <taxon>Metazoa</taxon>
        <taxon>Chordata</taxon>
        <taxon>Craniata</taxon>
        <taxon>Vertebrata</taxon>
        <taxon>Euteleostomi</taxon>
        <taxon>Actinopterygii</taxon>
        <taxon>Neopterygii</taxon>
        <taxon>Teleostei</taxon>
        <taxon>Anguilliformes</taxon>
        <taxon>Anguillidae</taxon>
        <taxon>Anguilla</taxon>
    </lineage>
</organism>
<sequence>MFLFYAFIIIIIYLYICFNSVFTNTILCACVCVYIVCPTPKCPFGHLNNNTATNRHSAFKLQKDMNSNTL</sequence>